<dbReference type="Proteomes" id="UP000265080">
    <property type="component" value="Chromosome 9"/>
</dbReference>
<dbReference type="AlphaFoldDB" id="A0A3P8SI42"/>
<dbReference type="InterPro" id="IPR000477">
    <property type="entry name" value="RT_dom"/>
</dbReference>
<dbReference type="STRING" id="161767.ENSAPEP00000011569"/>
<feature type="domain" description="Reverse transcriptase" evidence="3">
    <location>
        <begin position="1"/>
        <end position="165"/>
    </location>
</feature>
<dbReference type="GeneTree" id="ENSGT01120000271879"/>
<accession>A0A3P8SI42</accession>
<organism evidence="4 5">
    <name type="scientific">Amphiprion percula</name>
    <name type="common">Orange clownfish</name>
    <name type="synonym">Lutjanus percula</name>
    <dbReference type="NCBI Taxonomy" id="161767"/>
    <lineage>
        <taxon>Eukaryota</taxon>
        <taxon>Metazoa</taxon>
        <taxon>Chordata</taxon>
        <taxon>Craniata</taxon>
        <taxon>Vertebrata</taxon>
        <taxon>Euteleostomi</taxon>
        <taxon>Actinopterygii</taxon>
        <taxon>Neopterygii</taxon>
        <taxon>Teleostei</taxon>
        <taxon>Neoteleostei</taxon>
        <taxon>Acanthomorphata</taxon>
        <taxon>Ovalentaria</taxon>
        <taxon>Pomacentridae</taxon>
        <taxon>Amphiprion</taxon>
    </lineage>
</organism>
<dbReference type="Pfam" id="PF00078">
    <property type="entry name" value="RVT_1"/>
    <property type="match status" value="1"/>
</dbReference>
<keyword evidence="5" id="KW-1185">Reference proteome</keyword>
<dbReference type="PROSITE" id="PS50878">
    <property type="entry name" value="RT_POL"/>
    <property type="match status" value="1"/>
</dbReference>
<reference evidence="4" key="3">
    <citation type="submission" date="2025-09" db="UniProtKB">
        <authorList>
            <consortium name="Ensembl"/>
        </authorList>
    </citation>
    <scope>IDENTIFICATION</scope>
</reference>
<sequence length="232" mass="26281">LSSDSGQVTILILHDLSAAFDTINHSILLSRESANHYATVQPRFTSYLTNRQQFIKVKNCTSPTAPLSHGVPQGSVLGPLLFILYLLPLGNIIRRHNLHFHCYANDIQLYISTNTTATTTLPSLSTCLADIKSWMRKNFLLLNCDKTNLIFIGPKSLTPFPHSPITIDNTTLSPSAHIRNLVYKKRKRRNCLLLWNRFLWTENSTSMKKMEGESVEEEGTFHDPKHHPVSQT</sequence>
<name>A0A3P8SI42_AMPPE</name>
<evidence type="ECO:0000256" key="2">
    <source>
        <dbReference type="SAM" id="Phobius"/>
    </source>
</evidence>
<keyword evidence="2" id="KW-0472">Membrane</keyword>
<feature type="transmembrane region" description="Helical" evidence="2">
    <location>
        <begin position="76"/>
        <end position="93"/>
    </location>
</feature>
<dbReference type="Ensembl" id="ENSAPET00000011879.1">
    <property type="protein sequence ID" value="ENSAPEP00000011569.1"/>
    <property type="gene ID" value="ENSAPEG00000008260.1"/>
</dbReference>
<evidence type="ECO:0000259" key="3">
    <source>
        <dbReference type="PROSITE" id="PS50878"/>
    </source>
</evidence>
<evidence type="ECO:0000313" key="5">
    <source>
        <dbReference type="Proteomes" id="UP000265080"/>
    </source>
</evidence>
<keyword evidence="2" id="KW-0812">Transmembrane</keyword>
<evidence type="ECO:0000256" key="1">
    <source>
        <dbReference type="SAM" id="MobiDB-lite"/>
    </source>
</evidence>
<dbReference type="PANTHER" id="PTHR33332">
    <property type="entry name" value="REVERSE TRANSCRIPTASE DOMAIN-CONTAINING PROTEIN"/>
    <property type="match status" value="1"/>
</dbReference>
<evidence type="ECO:0000313" key="4">
    <source>
        <dbReference type="Ensembl" id="ENSAPEP00000011569.1"/>
    </source>
</evidence>
<protein>
    <recommendedName>
        <fullName evidence="3">Reverse transcriptase domain-containing protein</fullName>
    </recommendedName>
</protein>
<keyword evidence="2" id="KW-1133">Transmembrane helix</keyword>
<reference evidence="4 5" key="1">
    <citation type="submission" date="2018-03" db="EMBL/GenBank/DDBJ databases">
        <title>Finding Nemo's genes: A chromosome-scale reference assembly of the genome of the orange clownfish Amphiprion percula.</title>
        <authorList>
            <person name="Lehmann R."/>
        </authorList>
    </citation>
    <scope>NUCLEOTIDE SEQUENCE</scope>
</reference>
<dbReference type="OMA" id="CYANDIQ"/>
<reference evidence="4" key="2">
    <citation type="submission" date="2025-08" db="UniProtKB">
        <authorList>
            <consortium name="Ensembl"/>
        </authorList>
    </citation>
    <scope>IDENTIFICATION</scope>
</reference>
<proteinExistence type="predicted"/>
<feature type="region of interest" description="Disordered" evidence="1">
    <location>
        <begin position="210"/>
        <end position="232"/>
    </location>
</feature>